<comment type="caution">
    <text evidence="3">The sequence shown here is derived from an EMBL/GenBank/DDBJ whole genome shotgun (WGS) entry which is preliminary data.</text>
</comment>
<feature type="region of interest" description="Disordered" evidence="2">
    <location>
        <begin position="1446"/>
        <end position="1468"/>
    </location>
</feature>
<keyword evidence="4" id="KW-1185">Reference proteome</keyword>
<proteinExistence type="predicted"/>
<evidence type="ECO:0000256" key="1">
    <source>
        <dbReference type="SAM" id="Coils"/>
    </source>
</evidence>
<evidence type="ECO:0000256" key="2">
    <source>
        <dbReference type="SAM" id="MobiDB-lite"/>
    </source>
</evidence>
<feature type="region of interest" description="Disordered" evidence="2">
    <location>
        <begin position="680"/>
        <end position="751"/>
    </location>
</feature>
<feature type="region of interest" description="Disordered" evidence="2">
    <location>
        <begin position="1132"/>
        <end position="1377"/>
    </location>
</feature>
<feature type="compositionally biased region" description="Polar residues" evidence="2">
    <location>
        <begin position="1923"/>
        <end position="1932"/>
    </location>
</feature>
<feature type="region of interest" description="Disordered" evidence="2">
    <location>
        <begin position="1844"/>
        <end position="1992"/>
    </location>
</feature>
<feature type="compositionally biased region" description="Polar residues" evidence="2">
    <location>
        <begin position="1844"/>
        <end position="1866"/>
    </location>
</feature>
<dbReference type="Proteomes" id="UP001642464">
    <property type="component" value="Unassembled WGS sequence"/>
</dbReference>
<gene>
    <name evidence="3" type="ORF">SCF082_LOCUS42040</name>
</gene>
<feature type="region of interest" description="Disordered" evidence="2">
    <location>
        <begin position="1074"/>
        <end position="1096"/>
    </location>
</feature>
<name>A0ABP0QMA8_9DINO</name>
<feature type="coiled-coil region" evidence="1">
    <location>
        <begin position="394"/>
        <end position="559"/>
    </location>
</feature>
<protein>
    <submittedName>
        <fullName evidence="3">Uncharacterized protein</fullName>
    </submittedName>
</protein>
<feature type="compositionally biased region" description="Polar residues" evidence="2">
    <location>
        <begin position="1153"/>
        <end position="1169"/>
    </location>
</feature>
<feature type="compositionally biased region" description="Low complexity" evidence="2">
    <location>
        <begin position="1354"/>
        <end position="1373"/>
    </location>
</feature>
<reference evidence="3 4" key="1">
    <citation type="submission" date="2024-02" db="EMBL/GenBank/DDBJ databases">
        <authorList>
            <person name="Chen Y."/>
            <person name="Shah S."/>
            <person name="Dougan E. K."/>
            <person name="Thang M."/>
            <person name="Chan C."/>
        </authorList>
    </citation>
    <scope>NUCLEOTIDE SEQUENCE [LARGE SCALE GENOMIC DNA]</scope>
</reference>
<evidence type="ECO:0000313" key="3">
    <source>
        <dbReference type="EMBL" id="CAK9089074.1"/>
    </source>
</evidence>
<sequence length="2074" mass="233324">MRRQQLKTELVEEARQNGFLSLPEKPLQADEALSKHYLELQSRPLSWQRPQDVPPDAPLPQHLVQPRVLPRPWPPENQCPARLRESLQTFSLQRRFRPRTSEDLIQLILDDDDDEDGDLFDEESSEEASEVVTPRETSKASEEFLDPRSQMLMSIAESLVKDILPGSLVSAKVQDELSARIWRETRALSLDSVAPLSFIAKALAPKHSLWQIELAIKVITFNLAQRERQELSQVGMRQDQFDDFIQDMQKGITSTHAEVKRFDSYAGGSAYQRICVMLKNAIDSPEGPCTEQELLLRSIRDSVQHLTIVKKSVDDASRLLHEAKMAETGMLQWSSDLPRTKNIMDKYFSDLNALKEKTSSKLKDDFQVAGQRFEQILNETTQLHRMATDHEVKTSQIQGELELKDEELRELQEKLRRMKQGTDRNKSEYQACKQDLEDERDTVVTRVKAAERLFDGQTQEIESLHQDLRNLLLEEVAKQMEEEALRKFEKVKADREEAQVTYQNAQDRLRLTEDLLDAMNAATLSGNIMDELLRKRDEINRLRNAADKAEEFMADQRQKLVELQQWLRDFGQPEVAEAADTFITDATEMPKVALSTPMQLVFILERLVPRWCRRVQRREALRKEVTSFWCPSDAYEQQLRERSERWKLLLSRVPETQQEGEAAYGSGWRWRLLQSSSAPELMPLDTSGASPVRSPSLRRNLKKEGGGQRASQSRSGASPPRDARRKSAVKGRQSLEAPTARGPLRLEAPEGRPPWTWAAAPGVRWEVQNVPYDRWESAWRKLWIDAKKIFEAVPPDALTDEGVPVIEGELGIAHFWQDCHLHLRRLWLIISTNLRGLDQLKRLESTLKNAQKLLGDPLRAKRKKIAGAEEDKEERELQTLSTTARQLLEHGREVFNAKVQLQQDQMWFCASLLAQLRGLREALMNLLGRLKTLSEEHEDCVFSGRLLAEVSKLKDIPLEVPPLLEDLQRWGRSLKLDFLRLTAEHQSLEEEWQSLVGQQSDSFLTSFSRTTGKSKKDKVVFQVTLALEEAITALCAAYHCLLENRWIRKQVTVGRLLDWRSRFELLKAGDWSPLQESAKSPSKVRRTNTASSMSRVRSRNLEGVLAELDQEEAPRRSPDLEEVIAELMAQMVRQQDTPRRKGPFSRDLMSPMVSESDSPGRPTSSQLSNPRRAVVASMSRHEFFLDDELGPDVASDHPEDAGGDEPDEPGLPSRSSSHRGDGLPSPSSSRRGRGAILLADTGDDLPSPSSSRRRRGAILLADTGDDLPCPSSSRRGRGAILLADRGDDPPSPMSSRGGDDLGGSPSPPSSRRGVTFEDLLSGDESDKSERSFLAGVEDEVTPVHVRVVPEPRDSPGSPASPASPSTNRSSTSLRRSKAQLFEETFAELMQKRLDSARSPAERQYQADLMESAYKEVRKTLSESDPFFFQEEDVAVDELQQFPEIRGLARSQSASSDSGNERARPDSEVLTSRISRTISGNSLVKSRSWAQAGSLGRTPSWQIRAHSRFRSLRLPRAVRVEAKQKPTRQTAVHPFGRRRLMPLLLPWKPEDPHTLHLGELGEVKGHEAQHVIAPFPAAPMQSVQDQQMKREALVNQDSRAATPIVESAQDSVETQRRAVEEVMLPPSSRPSSRPCSAQSVKAAGQYMGLLVCSERPETLLDESSSSSKLGQVTISQELPVHGLRRYLTPEQFRARLEASQAEAPSKEAERDYQQILQEDWTPIDKEKLDVMLQEAHFEEPLPRVAIEKAAEELRSSLYEALVEDANKPGEEEAYLDAPLDEALMRPATPAWLQEIVRPDTANQELCPSEPENEIPLSEFTVKESPESWLEGTPSPWEIKAPSAEQVLSQVTPENPSAPCSSRASTGTPRAFVAQGQRCRSASAQDTSPVTLPAIHTPVPEEPRSEVTPMCSAEQKPRSHAEASKPQSARSGRQASHPLPHPDRADRRDSQALPLCSAELQRCRVEGPKPQSARGTGRKASPRPMPTPDRRESQASSMALAASFQQQLLTKMKGGRKTPAKQDDKSLQAWWNVLAGEPKVQRVLSQGLAAQLTSECSYLATSGKMHIPQRRFYSKG</sequence>
<feature type="compositionally biased region" description="Basic and acidic residues" evidence="2">
    <location>
        <begin position="1938"/>
        <end position="1948"/>
    </location>
</feature>
<feature type="compositionally biased region" description="Low complexity" evidence="2">
    <location>
        <begin position="709"/>
        <end position="718"/>
    </location>
</feature>
<feature type="compositionally biased region" description="Acidic residues" evidence="2">
    <location>
        <begin position="111"/>
        <end position="129"/>
    </location>
</feature>
<evidence type="ECO:0000313" key="4">
    <source>
        <dbReference type="Proteomes" id="UP001642464"/>
    </source>
</evidence>
<feature type="region of interest" description="Disordered" evidence="2">
    <location>
        <begin position="111"/>
        <end position="142"/>
    </location>
</feature>
<feature type="compositionally biased region" description="Polar residues" evidence="2">
    <location>
        <begin position="1876"/>
        <end position="1888"/>
    </location>
</feature>
<accession>A0ABP0QMA8</accession>
<keyword evidence="1" id="KW-0175">Coiled coil</keyword>
<organism evidence="3 4">
    <name type="scientific">Durusdinium trenchii</name>
    <dbReference type="NCBI Taxonomy" id="1381693"/>
    <lineage>
        <taxon>Eukaryota</taxon>
        <taxon>Sar</taxon>
        <taxon>Alveolata</taxon>
        <taxon>Dinophyceae</taxon>
        <taxon>Suessiales</taxon>
        <taxon>Symbiodiniaceae</taxon>
        <taxon>Durusdinium</taxon>
    </lineage>
</organism>
<dbReference type="EMBL" id="CAXAMM010039796">
    <property type="protein sequence ID" value="CAK9089074.1"/>
    <property type="molecule type" value="Genomic_DNA"/>
</dbReference>